<feature type="transmembrane region" description="Helical" evidence="1">
    <location>
        <begin position="7"/>
        <end position="26"/>
    </location>
</feature>
<keyword evidence="1" id="KW-0812">Transmembrane</keyword>
<keyword evidence="1" id="KW-0472">Membrane</keyword>
<evidence type="ECO:0000313" key="3">
    <source>
        <dbReference type="Proteomes" id="UP000260823"/>
    </source>
</evidence>
<dbReference type="RefSeq" id="WP_117384577.1">
    <property type="nucleotide sequence ID" value="NZ_QWDE01000004.1"/>
</dbReference>
<name>A0A3E2NL81_9SPHI</name>
<dbReference type="AlphaFoldDB" id="A0A3E2NL81"/>
<gene>
    <name evidence="2" type="ORF">DYU05_18220</name>
</gene>
<keyword evidence="3" id="KW-1185">Reference proteome</keyword>
<dbReference type="EMBL" id="QWDE01000004">
    <property type="protein sequence ID" value="RFZ81757.1"/>
    <property type="molecule type" value="Genomic_DNA"/>
</dbReference>
<protein>
    <submittedName>
        <fullName evidence="2">Uncharacterized protein</fullName>
    </submittedName>
</protein>
<dbReference type="Proteomes" id="UP000260823">
    <property type="component" value="Unassembled WGS sequence"/>
</dbReference>
<feature type="transmembrane region" description="Helical" evidence="1">
    <location>
        <begin position="38"/>
        <end position="59"/>
    </location>
</feature>
<accession>A0A3E2NL81</accession>
<keyword evidence="1" id="KW-1133">Transmembrane helix</keyword>
<comment type="caution">
    <text evidence="2">The sequence shown here is derived from an EMBL/GenBank/DDBJ whole genome shotgun (WGS) entry which is preliminary data.</text>
</comment>
<reference evidence="2 3" key="1">
    <citation type="submission" date="2018-08" db="EMBL/GenBank/DDBJ databases">
        <title>Mucilaginibacter terrae sp. nov., isolated from manganese diggings.</title>
        <authorList>
            <person name="Huang Y."/>
            <person name="Zhou Z."/>
        </authorList>
    </citation>
    <scope>NUCLEOTIDE SEQUENCE [LARGE SCALE GENOMIC DNA]</scope>
    <source>
        <strain evidence="2 3">ZH6</strain>
    </source>
</reference>
<proteinExistence type="predicted"/>
<sequence length="71" mass="7640">MTTTTRFYIALIAAIASVIVFILSTYTLSFGNGEPANFLQGFSGGLGFGSFLGVITYGIKLRKEKQERLAA</sequence>
<organism evidence="2 3">
    <name type="scientific">Mucilaginibacter terrenus</name>
    <dbReference type="NCBI Taxonomy" id="2482727"/>
    <lineage>
        <taxon>Bacteria</taxon>
        <taxon>Pseudomonadati</taxon>
        <taxon>Bacteroidota</taxon>
        <taxon>Sphingobacteriia</taxon>
        <taxon>Sphingobacteriales</taxon>
        <taxon>Sphingobacteriaceae</taxon>
        <taxon>Mucilaginibacter</taxon>
    </lineage>
</organism>
<evidence type="ECO:0000256" key="1">
    <source>
        <dbReference type="SAM" id="Phobius"/>
    </source>
</evidence>
<evidence type="ECO:0000313" key="2">
    <source>
        <dbReference type="EMBL" id="RFZ81757.1"/>
    </source>
</evidence>